<dbReference type="Gene3D" id="1.10.630.10">
    <property type="entry name" value="Cytochrome P450"/>
    <property type="match status" value="1"/>
</dbReference>
<dbReference type="InterPro" id="IPR002401">
    <property type="entry name" value="Cyt_P450_E_grp-I"/>
</dbReference>
<dbReference type="SUPFAM" id="SSF48264">
    <property type="entry name" value="Cytochrome P450"/>
    <property type="match status" value="1"/>
</dbReference>
<comment type="caution">
    <text evidence="7">The sequence shown here is derived from an EMBL/GenBank/DDBJ whole genome shotgun (WGS) entry which is preliminary data.</text>
</comment>
<keyword evidence="6" id="KW-0560">Oxidoreductase</keyword>
<evidence type="ECO:0000256" key="5">
    <source>
        <dbReference type="PIRSR" id="PIRSR602401-1"/>
    </source>
</evidence>
<sequence>MMGMLNMYGPTITATEGEESRIYRKIATPSFNDRTHGSAWIESLGLTSALLKRWDSMKAPITQLNEDVARLTLQVISYVCFDRQMEWAEATGRQDNPPKGHSMSYREAISSMVDNIPTLFMVPPPVLSKKKGCKDRSSLMEHSDISPIDAHKKAKASYAEWQKYMEEMRDETSESLRRNGSRNDASILESFVQAGQTSTTDSKDAKISPAAVLGNIFVFIMAGYETSANTLTYAIALLACRPDLQKAMQADLDRILGDCPSSDWSYEADFPKILAGYVGAVMNETLRLYSVLPFFPKTTRETPKPFTFDGRDYTVPADTLILMNTSATHRNPKYWPAVVPIAGDGPPYPVSSFDLSRWLNKDKGISAFSPTPGSYVPFSDGPRACIGKRFAQAQFCAVMATIFKDYSVELAVDDSQAAEKGVSKSLWEKAKRNAEQELSTGVGFLMSLKMKGKIPLRLVKRGEEQSVV</sequence>
<protein>
    <recommendedName>
        <fullName evidence="9">Cytochrome P450</fullName>
    </recommendedName>
</protein>
<dbReference type="PRINTS" id="PR00463">
    <property type="entry name" value="EP450I"/>
</dbReference>
<keyword evidence="4 5" id="KW-0408">Iron</keyword>
<evidence type="ECO:0000256" key="1">
    <source>
        <dbReference type="ARBA" id="ARBA00001971"/>
    </source>
</evidence>
<evidence type="ECO:0000256" key="2">
    <source>
        <dbReference type="ARBA" id="ARBA00010617"/>
    </source>
</evidence>
<dbReference type="EMBL" id="JASNWA010000010">
    <property type="protein sequence ID" value="KAK3168216.1"/>
    <property type="molecule type" value="Genomic_DNA"/>
</dbReference>
<evidence type="ECO:0008006" key="9">
    <source>
        <dbReference type="Google" id="ProtNLM"/>
    </source>
</evidence>
<keyword evidence="5 6" id="KW-0349">Heme</keyword>
<evidence type="ECO:0000313" key="8">
    <source>
        <dbReference type="Proteomes" id="UP001276659"/>
    </source>
</evidence>
<dbReference type="PRINTS" id="PR00385">
    <property type="entry name" value="P450"/>
</dbReference>
<dbReference type="GO" id="GO:0005506">
    <property type="term" value="F:iron ion binding"/>
    <property type="evidence" value="ECO:0007669"/>
    <property type="project" value="InterPro"/>
</dbReference>
<dbReference type="GO" id="GO:0004497">
    <property type="term" value="F:monooxygenase activity"/>
    <property type="evidence" value="ECO:0007669"/>
    <property type="project" value="UniProtKB-KW"/>
</dbReference>
<proteinExistence type="inferred from homology"/>
<evidence type="ECO:0000256" key="4">
    <source>
        <dbReference type="ARBA" id="ARBA00023004"/>
    </source>
</evidence>
<dbReference type="PANTHER" id="PTHR24305:SF166">
    <property type="entry name" value="CYTOCHROME P450 12A4, MITOCHONDRIAL-RELATED"/>
    <property type="match status" value="1"/>
</dbReference>
<evidence type="ECO:0000256" key="3">
    <source>
        <dbReference type="ARBA" id="ARBA00022723"/>
    </source>
</evidence>
<keyword evidence="6" id="KW-0503">Monooxygenase</keyword>
<dbReference type="InterPro" id="IPR036396">
    <property type="entry name" value="Cyt_P450_sf"/>
</dbReference>
<dbReference type="InterPro" id="IPR017972">
    <property type="entry name" value="Cyt_P450_CS"/>
</dbReference>
<dbReference type="InterPro" id="IPR001128">
    <property type="entry name" value="Cyt_P450"/>
</dbReference>
<dbReference type="AlphaFoldDB" id="A0AAD9YZK5"/>
<dbReference type="Proteomes" id="UP001276659">
    <property type="component" value="Unassembled WGS sequence"/>
</dbReference>
<accession>A0AAD9YZK5</accession>
<dbReference type="InterPro" id="IPR050121">
    <property type="entry name" value="Cytochrome_P450_monoxygenase"/>
</dbReference>
<comment type="cofactor">
    <cofactor evidence="1 5">
        <name>heme</name>
        <dbReference type="ChEBI" id="CHEBI:30413"/>
    </cofactor>
</comment>
<dbReference type="GO" id="GO:0016705">
    <property type="term" value="F:oxidoreductase activity, acting on paired donors, with incorporation or reduction of molecular oxygen"/>
    <property type="evidence" value="ECO:0007669"/>
    <property type="project" value="InterPro"/>
</dbReference>
<name>A0AAD9YZK5_9LECA</name>
<dbReference type="PANTHER" id="PTHR24305">
    <property type="entry name" value="CYTOCHROME P450"/>
    <property type="match status" value="1"/>
</dbReference>
<comment type="similarity">
    <text evidence="2 6">Belongs to the cytochrome P450 family.</text>
</comment>
<evidence type="ECO:0000256" key="6">
    <source>
        <dbReference type="RuleBase" id="RU000461"/>
    </source>
</evidence>
<keyword evidence="8" id="KW-1185">Reference proteome</keyword>
<gene>
    <name evidence="7" type="ORF">OEA41_004662</name>
</gene>
<keyword evidence="3 5" id="KW-0479">Metal-binding</keyword>
<organism evidence="7 8">
    <name type="scientific">Lepraria neglecta</name>
    <dbReference type="NCBI Taxonomy" id="209136"/>
    <lineage>
        <taxon>Eukaryota</taxon>
        <taxon>Fungi</taxon>
        <taxon>Dikarya</taxon>
        <taxon>Ascomycota</taxon>
        <taxon>Pezizomycotina</taxon>
        <taxon>Lecanoromycetes</taxon>
        <taxon>OSLEUM clade</taxon>
        <taxon>Lecanoromycetidae</taxon>
        <taxon>Lecanorales</taxon>
        <taxon>Lecanorineae</taxon>
        <taxon>Stereocaulaceae</taxon>
        <taxon>Lepraria</taxon>
    </lineage>
</organism>
<reference evidence="7" key="1">
    <citation type="submission" date="2022-11" db="EMBL/GenBank/DDBJ databases">
        <title>Chromosomal genome sequence assembly and mating type (MAT) locus characterization of the leprose asexual lichenized fungus Lepraria neglecta (Nyl.) Erichsen.</title>
        <authorList>
            <person name="Allen J.L."/>
            <person name="Pfeffer B."/>
        </authorList>
    </citation>
    <scope>NUCLEOTIDE SEQUENCE</scope>
    <source>
        <strain evidence="7">Allen 5258</strain>
    </source>
</reference>
<dbReference type="GO" id="GO:0020037">
    <property type="term" value="F:heme binding"/>
    <property type="evidence" value="ECO:0007669"/>
    <property type="project" value="InterPro"/>
</dbReference>
<dbReference type="PROSITE" id="PS00086">
    <property type="entry name" value="CYTOCHROME_P450"/>
    <property type="match status" value="1"/>
</dbReference>
<feature type="binding site" description="axial binding residue" evidence="5">
    <location>
        <position position="385"/>
    </location>
    <ligand>
        <name>heme</name>
        <dbReference type="ChEBI" id="CHEBI:30413"/>
    </ligand>
    <ligandPart>
        <name>Fe</name>
        <dbReference type="ChEBI" id="CHEBI:18248"/>
    </ligandPart>
</feature>
<dbReference type="Pfam" id="PF00067">
    <property type="entry name" value="p450"/>
    <property type="match status" value="1"/>
</dbReference>
<evidence type="ECO:0000313" key="7">
    <source>
        <dbReference type="EMBL" id="KAK3168216.1"/>
    </source>
</evidence>